<dbReference type="GO" id="GO:0005509">
    <property type="term" value="F:calcium ion binding"/>
    <property type="evidence" value="ECO:0007669"/>
    <property type="project" value="InterPro"/>
</dbReference>
<dbReference type="PANTHER" id="PTHR24027">
    <property type="entry name" value="CADHERIN-23"/>
    <property type="match status" value="1"/>
</dbReference>
<name>A0A7W4VMM5_9HYPH</name>
<dbReference type="InterPro" id="IPR001343">
    <property type="entry name" value="Hemolysn_Ca-bd"/>
</dbReference>
<dbReference type="Gene3D" id="2.60.40.60">
    <property type="entry name" value="Cadherins"/>
    <property type="match status" value="6"/>
</dbReference>
<accession>A0A7W4VMM5</accession>
<keyword evidence="7" id="KW-1185">Reference proteome</keyword>
<dbReference type="EMBL" id="JACHWB010000003">
    <property type="protein sequence ID" value="MBB3019962.1"/>
    <property type="molecule type" value="Genomic_DNA"/>
</dbReference>
<dbReference type="RefSeq" id="WP_183451432.1">
    <property type="nucleotide sequence ID" value="NZ_JACHWB010000003.1"/>
</dbReference>
<dbReference type="PRINTS" id="PR00313">
    <property type="entry name" value="CABNDNGRPT"/>
</dbReference>
<dbReference type="GO" id="GO:0007156">
    <property type="term" value="P:homophilic cell adhesion via plasma membrane adhesion molecules"/>
    <property type="evidence" value="ECO:0007669"/>
    <property type="project" value="InterPro"/>
</dbReference>
<dbReference type="InterPro" id="IPR018511">
    <property type="entry name" value="Hemolysin-typ_Ca-bd_CS"/>
</dbReference>
<dbReference type="SUPFAM" id="SSF49313">
    <property type="entry name" value="Cadherin-like"/>
    <property type="match status" value="6"/>
</dbReference>
<keyword evidence="4" id="KW-0472">Membrane</keyword>
<feature type="domain" description="Cadherin" evidence="5">
    <location>
        <begin position="384"/>
        <end position="495"/>
    </location>
</feature>
<evidence type="ECO:0000259" key="5">
    <source>
        <dbReference type="PROSITE" id="PS50268"/>
    </source>
</evidence>
<dbReference type="AlphaFoldDB" id="A0A7W4VMM5"/>
<sequence>MAFNLTIKSIPNAQTGASQGNPDNVNDPYSVQINENVGAGTVIGRIEGWEASWPVTGQLTFSVRGDDRYEVIGDRINGFFLVVKDGGPTRFDYEDPEGPIHGQITVDVFAPGQAETVHEGVYDVYLKDIVNEGGTLNQPPSAPVVQDSVVATINENQAGGASFNIARVLSSDDNVGGTTLSYEFVANPGGLFSINSATGQITFTGSAQDYENNPNLKTEGNLKYFELQVRAKESGAGGLTSTATTIKVYLNDVNEKPTGISYTVNNALSENAAAGDAFTGSATVDDPDGPAQNGNFAYALVNAQGNPITATNFSVNATTGAITVGPSGLPDIATTTNYTVYVRVTDKNGSGLSHVQPVTVTVNPVATPNQPPSAPVVQDGGVVATINENQAGGASFNIARVLSSDDNVGGTTLSYEFVANPGGLFSINSATGQITFTGSAQDYENNPNLKTEGNLKYFELQVRAKESGTGGQLSPITTIKVYLNNVNEAPNTPTYTSGGPISESEQNGHVVGTLTATDPDGTTPSFVFEETSGLISADGAFRITQTPQGIWQIVVHDASKIQVSPGGGTFTHHVRASDGTLQSSGSATVSIFVNDSTVNTPPSAPVVQNAGAVATINENQAGNPTALSIAAVLSSDDNIGGTTLQYELVTNPGGLFSINNSGQITFTGSAQNFESNNLLKTEGNLKYFELQVRAKESGAGGLQSPITTIKVYLNDVNEAAASITFSEPSGTIQAGVTGAGADVVVATAIDPDTASAYQNNRYRLLGNSNGLFQIDEVTGEITTARAVTASDVGLKNLIVEAYDGPLVSGRFSVNVTVHEAGNLPPVISGAANPVVKTTSDRTDIQPFSGLKITDTDSNLLTVVVKMDDPSKGSFIGSGDYDRSAGTYTIEGTALFVTNALKALIFNARDKAPGSAAEATNFTITVDDNDNGVTTNTNVSVNAEAPAVQPQNQGPNDIVVLSGGTVAELTGSGVPVATLGATDPNDTGGFVYSLVNPDGRFAISGNQLVVANGVMLDFEQATSHTVRVRVTDKNGTGLSYEENITIGVTDVTQERMTAAMASPLNDVIKGNKTKNYKDVFYGGAGNDKLWGGYGNDTLWGGTGKDVFVFDGKLGTSKTDRKVNFDTIKDYSVKDDSIWLENTLFKSNKSLYAAIKKGTETKPVKLASKFFTVGDKAKQADDYFVYDTKKRVLYYDADGSGSKAAIELATFTNNKALKNFKAGELFFI</sequence>
<dbReference type="PANTHER" id="PTHR24027:SF438">
    <property type="entry name" value="CADHERIN 23"/>
    <property type="match status" value="1"/>
</dbReference>
<dbReference type="Pfam" id="PF00353">
    <property type="entry name" value="HemolysinCabind"/>
    <property type="match status" value="1"/>
</dbReference>
<feature type="domain" description="Cadherin" evidence="5">
    <location>
        <begin position="501"/>
        <end position="607"/>
    </location>
</feature>
<dbReference type="PROSITE" id="PS00330">
    <property type="entry name" value="HEMOLYSIN_CALCIUM"/>
    <property type="match status" value="1"/>
</dbReference>
<keyword evidence="2" id="KW-0677">Repeat</keyword>
<evidence type="ECO:0000313" key="7">
    <source>
        <dbReference type="Proteomes" id="UP000532010"/>
    </source>
</evidence>
<dbReference type="GO" id="GO:0008013">
    <property type="term" value="F:beta-catenin binding"/>
    <property type="evidence" value="ECO:0007669"/>
    <property type="project" value="TreeGrafter"/>
</dbReference>
<feature type="domain" description="Cadherin" evidence="5">
    <location>
        <begin position="964"/>
        <end position="1064"/>
    </location>
</feature>
<dbReference type="Gene3D" id="2.150.10.10">
    <property type="entry name" value="Serralysin-like metalloprotease, C-terminal"/>
    <property type="match status" value="1"/>
</dbReference>
<dbReference type="SUPFAM" id="SSF51120">
    <property type="entry name" value="beta-Roll"/>
    <property type="match status" value="1"/>
</dbReference>
<dbReference type="SMART" id="SM00112">
    <property type="entry name" value="CA"/>
    <property type="match status" value="7"/>
</dbReference>
<keyword evidence="3" id="KW-0106">Calcium</keyword>
<dbReference type="GO" id="GO:0016342">
    <property type="term" value="C:catenin complex"/>
    <property type="evidence" value="ECO:0007669"/>
    <property type="project" value="TreeGrafter"/>
</dbReference>
<feature type="domain" description="Cadherin" evidence="5">
    <location>
        <begin position="740"/>
        <end position="827"/>
    </location>
</feature>
<dbReference type="Pfam" id="PF00028">
    <property type="entry name" value="Cadherin"/>
    <property type="match status" value="1"/>
</dbReference>
<proteinExistence type="predicted"/>
<gene>
    <name evidence="6" type="ORF">FHR70_003027</name>
</gene>
<dbReference type="GO" id="GO:0045296">
    <property type="term" value="F:cadherin binding"/>
    <property type="evidence" value="ECO:0007669"/>
    <property type="project" value="TreeGrafter"/>
</dbReference>
<evidence type="ECO:0000256" key="3">
    <source>
        <dbReference type="ARBA" id="ARBA00022837"/>
    </source>
</evidence>
<dbReference type="InterPro" id="IPR002126">
    <property type="entry name" value="Cadherin-like_dom"/>
</dbReference>
<dbReference type="GO" id="GO:0016477">
    <property type="term" value="P:cell migration"/>
    <property type="evidence" value="ECO:0007669"/>
    <property type="project" value="TreeGrafter"/>
</dbReference>
<evidence type="ECO:0000256" key="4">
    <source>
        <dbReference type="ARBA" id="ARBA00023136"/>
    </source>
</evidence>
<comment type="subcellular location">
    <subcellularLocation>
        <location evidence="1">Membrane</location>
    </subcellularLocation>
</comment>
<dbReference type="InterPro" id="IPR011049">
    <property type="entry name" value="Serralysin-like_metalloprot_C"/>
</dbReference>
<evidence type="ECO:0000313" key="6">
    <source>
        <dbReference type="EMBL" id="MBB3019962.1"/>
    </source>
</evidence>
<feature type="domain" description="Cadherin" evidence="5">
    <location>
        <begin position="260"/>
        <end position="377"/>
    </location>
</feature>
<dbReference type="CDD" id="cd11304">
    <property type="entry name" value="Cadherin_repeat"/>
    <property type="match status" value="6"/>
</dbReference>
<dbReference type="PROSITE" id="PS50268">
    <property type="entry name" value="CADHERIN_2"/>
    <property type="match status" value="7"/>
</dbReference>
<comment type="caution">
    <text evidence="6">The sequence shown here is derived from an EMBL/GenBank/DDBJ whole genome shotgun (WGS) entry which is preliminary data.</text>
</comment>
<dbReference type="InterPro" id="IPR039808">
    <property type="entry name" value="Cadherin"/>
</dbReference>
<organism evidence="6 7">
    <name type="scientific">Microvirga lupini</name>
    <dbReference type="NCBI Taxonomy" id="420324"/>
    <lineage>
        <taxon>Bacteria</taxon>
        <taxon>Pseudomonadati</taxon>
        <taxon>Pseudomonadota</taxon>
        <taxon>Alphaproteobacteria</taxon>
        <taxon>Hyphomicrobiales</taxon>
        <taxon>Methylobacteriaceae</taxon>
        <taxon>Microvirga</taxon>
    </lineage>
</organism>
<dbReference type="InterPro" id="IPR015919">
    <property type="entry name" value="Cadherin-like_sf"/>
</dbReference>
<dbReference type="Proteomes" id="UP000532010">
    <property type="component" value="Unassembled WGS sequence"/>
</dbReference>
<reference evidence="6 7" key="1">
    <citation type="submission" date="2020-08" db="EMBL/GenBank/DDBJ databases">
        <title>The Agave Microbiome: Exploring the role of microbial communities in plant adaptations to desert environments.</title>
        <authorList>
            <person name="Partida-Martinez L.P."/>
        </authorList>
    </citation>
    <scope>NUCLEOTIDE SEQUENCE [LARGE SCALE GENOMIC DNA]</scope>
    <source>
        <strain evidence="6 7">AT3.9</strain>
    </source>
</reference>
<evidence type="ECO:0000256" key="1">
    <source>
        <dbReference type="ARBA" id="ARBA00004370"/>
    </source>
</evidence>
<feature type="domain" description="Cadherin" evidence="5">
    <location>
        <begin position="614"/>
        <end position="725"/>
    </location>
</feature>
<protein>
    <recommendedName>
        <fullName evidence="5">Cadherin domain-containing protein</fullName>
    </recommendedName>
</protein>
<feature type="domain" description="Cadherin" evidence="5">
    <location>
        <begin position="145"/>
        <end position="259"/>
    </location>
</feature>
<evidence type="ECO:0000256" key="2">
    <source>
        <dbReference type="ARBA" id="ARBA00022737"/>
    </source>
</evidence>